<dbReference type="GeneTree" id="ENSGT00390000013777"/>
<dbReference type="GO" id="GO:0003729">
    <property type="term" value="F:mRNA binding"/>
    <property type="evidence" value="ECO:0007669"/>
    <property type="project" value="TreeGrafter"/>
</dbReference>
<evidence type="ECO:0000256" key="2">
    <source>
        <dbReference type="ARBA" id="ARBA00008044"/>
    </source>
</evidence>
<dbReference type="Ensembl" id="ENSEBUT00000007445.1">
    <property type="protein sequence ID" value="ENSEBUP00000006978.1"/>
    <property type="gene ID" value="ENSEBUG00000004580.1"/>
</dbReference>
<feature type="signal peptide" evidence="5">
    <location>
        <begin position="1"/>
        <end position="20"/>
    </location>
</feature>
<dbReference type="PANTHER" id="PTHR13375">
    <property type="entry name" value="FMS INTERACTING PROTEIN"/>
    <property type="match status" value="1"/>
</dbReference>
<protein>
    <submittedName>
        <fullName evidence="6">Uncharacterized protein</fullName>
    </submittedName>
</protein>
<dbReference type="GO" id="GO:0000445">
    <property type="term" value="C:THO complex part of transcription export complex"/>
    <property type="evidence" value="ECO:0007669"/>
    <property type="project" value="TreeGrafter"/>
</dbReference>
<feature type="transmembrane region" description="Helical" evidence="4">
    <location>
        <begin position="175"/>
        <end position="193"/>
    </location>
</feature>
<reference evidence="6" key="1">
    <citation type="submission" date="2025-08" db="UniProtKB">
        <authorList>
            <consortium name="Ensembl"/>
        </authorList>
    </citation>
    <scope>IDENTIFICATION</scope>
</reference>
<feature type="chain" id="PRO_5034351564" evidence="5">
    <location>
        <begin position="21"/>
        <end position="316"/>
    </location>
</feature>
<dbReference type="Pfam" id="PF09766">
    <property type="entry name" value="FmiP_Thoc5"/>
    <property type="match status" value="1"/>
</dbReference>
<reference evidence="6" key="2">
    <citation type="submission" date="2025-09" db="UniProtKB">
        <authorList>
            <consortium name="Ensembl"/>
        </authorList>
    </citation>
    <scope>IDENTIFICATION</scope>
</reference>
<evidence type="ECO:0000256" key="1">
    <source>
        <dbReference type="ARBA" id="ARBA00004123"/>
    </source>
</evidence>
<keyword evidence="5" id="KW-0732">Signal</keyword>
<evidence type="ECO:0000256" key="4">
    <source>
        <dbReference type="SAM" id="Phobius"/>
    </source>
</evidence>
<keyword evidence="3" id="KW-0539">Nucleus</keyword>
<evidence type="ECO:0000313" key="6">
    <source>
        <dbReference type="Ensembl" id="ENSEBUP00000006978.1"/>
    </source>
</evidence>
<evidence type="ECO:0000313" key="7">
    <source>
        <dbReference type="Proteomes" id="UP000694388"/>
    </source>
</evidence>
<organism evidence="6 7">
    <name type="scientific">Eptatretus burgeri</name>
    <name type="common">Inshore hagfish</name>
    <dbReference type="NCBI Taxonomy" id="7764"/>
    <lineage>
        <taxon>Eukaryota</taxon>
        <taxon>Metazoa</taxon>
        <taxon>Chordata</taxon>
        <taxon>Craniata</taxon>
        <taxon>Vertebrata</taxon>
        <taxon>Cyclostomata</taxon>
        <taxon>Myxini</taxon>
        <taxon>Myxiniformes</taxon>
        <taxon>Myxinidae</taxon>
        <taxon>Eptatretinae</taxon>
        <taxon>Eptatretus</taxon>
    </lineage>
</organism>
<feature type="transmembrane region" description="Helical" evidence="4">
    <location>
        <begin position="143"/>
        <end position="163"/>
    </location>
</feature>
<dbReference type="OMA" id="ARMHIAV"/>
<dbReference type="Proteomes" id="UP000694388">
    <property type="component" value="Unplaced"/>
</dbReference>
<comment type="subcellular location">
    <subcellularLocation>
        <location evidence="1">Nucleus</location>
    </subcellularLocation>
</comment>
<evidence type="ECO:0000256" key="3">
    <source>
        <dbReference type="ARBA" id="ARBA00023242"/>
    </source>
</evidence>
<keyword evidence="4" id="KW-1133">Transmembrane helix</keyword>
<keyword evidence="4" id="KW-0812">Transmembrane</keyword>
<dbReference type="InterPro" id="IPR019163">
    <property type="entry name" value="THO_Thoc5"/>
</dbReference>
<sequence length="316" mass="35576">VTLTFRFLVSLGVLTVRVQTSCTPKHSSLSGGDLMTPSALLCSLYPEDSGDESPNPANRYQFNKLGLTSLADYIDDVGRPYLWAQWLGGIKFPPQCQVCQTGSVKLHFVKLPPLHLPPLQVPLLFRVFLTFFFTSVSKVEGGYVFTPFCLSVCLFVSLCARYLKKLWTDQDEILWAGSVLFFLNTLLFIFLFSPARMHIAVWLDCNYPKPPPILSLHLIWNGEHTAQNDINILAMEKEVNVFWPDLGCPGYEVLSLQLAHLAACLDVYLETSDFGPSHKGCTAFPRDKMFLRVGLSPYFSAPTNFFLSIKMDNEKK</sequence>
<keyword evidence="4" id="KW-0472">Membrane</keyword>
<name>A0A8C4NNH9_EPTBU</name>
<accession>A0A8C4NNH9</accession>
<dbReference type="GO" id="GO:0006406">
    <property type="term" value="P:mRNA export from nucleus"/>
    <property type="evidence" value="ECO:0007669"/>
    <property type="project" value="TreeGrafter"/>
</dbReference>
<comment type="similarity">
    <text evidence="2">Belongs to the THOC5 family.</text>
</comment>
<dbReference type="PANTHER" id="PTHR13375:SF3">
    <property type="entry name" value="THO COMPLEX SUBUNIT 5 HOMOLOG"/>
    <property type="match status" value="1"/>
</dbReference>
<proteinExistence type="inferred from homology"/>
<keyword evidence="7" id="KW-1185">Reference proteome</keyword>
<evidence type="ECO:0000256" key="5">
    <source>
        <dbReference type="SAM" id="SignalP"/>
    </source>
</evidence>
<dbReference type="AlphaFoldDB" id="A0A8C4NNH9"/>